<organism evidence="4 5">
    <name type="scientific">Bradyrhizobium lablabi</name>
    <dbReference type="NCBI Taxonomy" id="722472"/>
    <lineage>
        <taxon>Bacteria</taxon>
        <taxon>Pseudomonadati</taxon>
        <taxon>Pseudomonadota</taxon>
        <taxon>Alphaproteobacteria</taxon>
        <taxon>Hyphomicrobiales</taxon>
        <taxon>Nitrobacteraceae</taxon>
        <taxon>Bradyrhizobium</taxon>
    </lineage>
</organism>
<sequence length="345" mass="37274">MSNHLHRERAERPKESPKVAPKAASKASLYEEITARIIADLEAGTFPWAQPWGASPGNAALGLPRNAATGKSYSGINVLILWGRLFDQGFTSQSWLTFRQALSLGGAVRKGEHGVSVCYADKFIPKGNRSNGGGSEAASGQGEGNGQDERNGAAEAVPFLRRYTVFNVAQCENLPDHCLGFAPALPERQIVPQAEALAKATLADIRTGGAHAFYRPSEDAVHIPPQPAFFDQINYYRTLFHELGHWTGHAKRLNRDQTGSFGSKLYASEELVAEITAAFVCAALSIQPTVRHADYLGNWLSVLRSDNRAIFRAASKASKAADFLLAFRAPVTASTDDQARDGLPA</sequence>
<dbReference type="PIRSF" id="PIRSF037112">
    <property type="entry name" value="Antirestriction_ArdC"/>
    <property type="match status" value="1"/>
</dbReference>
<evidence type="ECO:0000313" key="5">
    <source>
        <dbReference type="Proteomes" id="UP000183208"/>
    </source>
</evidence>
<feature type="domain" description="Polyvalent protein metallopeptidase" evidence="3">
    <location>
        <begin position="192"/>
        <end position="316"/>
    </location>
</feature>
<dbReference type="Pfam" id="PF08401">
    <property type="entry name" value="ArdcN"/>
    <property type="match status" value="1"/>
</dbReference>
<reference evidence="4 5" key="1">
    <citation type="submission" date="2016-10" db="EMBL/GenBank/DDBJ databases">
        <authorList>
            <person name="de Groot N.N."/>
        </authorList>
    </citation>
    <scope>NUCLEOTIDE SEQUENCE [LARGE SCALE GENOMIC DNA]</scope>
    <source>
        <strain evidence="4 5">GAS522</strain>
    </source>
</reference>
<feature type="region of interest" description="Disordered" evidence="1">
    <location>
        <begin position="129"/>
        <end position="150"/>
    </location>
</feature>
<dbReference type="GO" id="GO:0003697">
    <property type="term" value="F:single-stranded DNA binding"/>
    <property type="evidence" value="ECO:0007669"/>
    <property type="project" value="InterPro"/>
</dbReference>
<dbReference type="AlphaFoldDB" id="A0A1M7GNH0"/>
<gene>
    <name evidence="4" type="ORF">SAMN05444171_6685</name>
</gene>
<feature type="compositionally biased region" description="Gly residues" evidence="1">
    <location>
        <begin position="130"/>
        <end position="145"/>
    </location>
</feature>
<dbReference type="InterPro" id="IPR013610">
    <property type="entry name" value="ArdC_N"/>
</dbReference>
<evidence type="ECO:0000313" key="4">
    <source>
        <dbReference type="EMBL" id="SEE21653.1"/>
    </source>
</evidence>
<name>A0A1M7GNH0_9BRAD</name>
<feature type="region of interest" description="Disordered" evidence="1">
    <location>
        <begin position="1"/>
        <end position="23"/>
    </location>
</feature>
<feature type="domain" description="N-terminal" evidence="2">
    <location>
        <begin position="28"/>
        <end position="166"/>
    </location>
</feature>
<feature type="compositionally biased region" description="Basic and acidic residues" evidence="1">
    <location>
        <begin position="8"/>
        <end position="17"/>
    </location>
</feature>
<dbReference type="OrthoDB" id="9792687at2"/>
<evidence type="ECO:0000259" key="3">
    <source>
        <dbReference type="Pfam" id="PF18818"/>
    </source>
</evidence>
<dbReference type="InterPro" id="IPR017113">
    <property type="entry name" value="Antirestriction_ArdC"/>
</dbReference>
<accession>A0A1M7GNH0</accession>
<dbReference type="Proteomes" id="UP000183208">
    <property type="component" value="Unassembled WGS sequence"/>
</dbReference>
<dbReference type="EMBL" id="FNTI01000001">
    <property type="protein sequence ID" value="SEE21653.1"/>
    <property type="molecule type" value="Genomic_DNA"/>
</dbReference>
<proteinExistence type="predicted"/>
<evidence type="ECO:0000256" key="1">
    <source>
        <dbReference type="SAM" id="MobiDB-lite"/>
    </source>
</evidence>
<evidence type="ECO:0000259" key="2">
    <source>
        <dbReference type="Pfam" id="PF08401"/>
    </source>
</evidence>
<protein>
    <submittedName>
        <fullName evidence="4">Antirestriction protein ArdC</fullName>
    </submittedName>
</protein>
<dbReference type="InterPro" id="IPR041459">
    <property type="entry name" value="MPTase-PolyVal"/>
</dbReference>
<dbReference type="Pfam" id="PF18818">
    <property type="entry name" value="MPTase-PolyVal"/>
    <property type="match status" value="1"/>
</dbReference>